<evidence type="ECO:0000313" key="1">
    <source>
        <dbReference type="EMBL" id="CEM60542.1"/>
    </source>
</evidence>
<proteinExistence type="predicted"/>
<dbReference type="AlphaFoldDB" id="A0A0B7GSR9"/>
<gene>
    <name evidence="1" type="ORF">TPHV1_10210</name>
</gene>
<dbReference type="EMBL" id="CDNC01000001">
    <property type="protein sequence ID" value="CEM60542.1"/>
    <property type="molecule type" value="Genomic_DNA"/>
</dbReference>
<name>A0A0B7GSR9_TREPH</name>
<accession>A0A0B7GSR9</accession>
<dbReference type="RefSeq" id="WP_044634251.1">
    <property type="nucleotide sequence ID" value="NZ_CDNC01000001.1"/>
</dbReference>
<dbReference type="OrthoDB" id="1676014at2"/>
<organism evidence="1 2">
    <name type="scientific">Treponema phagedenis</name>
    <dbReference type="NCBI Taxonomy" id="162"/>
    <lineage>
        <taxon>Bacteria</taxon>
        <taxon>Pseudomonadati</taxon>
        <taxon>Spirochaetota</taxon>
        <taxon>Spirochaetia</taxon>
        <taxon>Spirochaetales</taxon>
        <taxon>Treponemataceae</taxon>
        <taxon>Treponema</taxon>
    </lineage>
</organism>
<dbReference type="Proteomes" id="UP000042527">
    <property type="component" value="Unassembled WGS sequence"/>
</dbReference>
<protein>
    <submittedName>
        <fullName evidence="1">Uncharacterized protein</fullName>
    </submittedName>
</protein>
<sequence>MEIITKQSIRDKNKADKQQIKAHYSVPGKPEGEMTFMHTGEGAKKFFTQAMFDGLRAAEGEMMAEESIRAFVRQTVLDITSAAAENPALFTEIYDVITNPAFSEMVEVRDLIGLQAAFGIVSDGESVPLAGFKVGKMEAVRLLTYALGYSISKDWVAYNKLWKIEQANKAIGVAYTAVLDHMHLSPIIEGKYGKEAVTEKVAGSTDLETVWLTLRKGLKDALKRKAKSGYRLRPSIALCNTATAMDVEAAISGLLQKGTQLGTLGQIQKVLAYDGWDGEVNGRVYNFPAPKDGEVFLIEPRKSFKALVKTDLTKLEQKGDIMRLSEVDVAAFFRRAVVADISGSVQKVNIA</sequence>
<keyword evidence="2" id="KW-1185">Reference proteome</keyword>
<reference evidence="2" key="1">
    <citation type="submission" date="2015-01" db="EMBL/GenBank/DDBJ databases">
        <authorList>
            <person name="Manzoor Shahid"/>
            <person name="Zubair Saima"/>
        </authorList>
    </citation>
    <scope>NUCLEOTIDE SEQUENCE [LARGE SCALE GENOMIC DNA]</scope>
    <source>
        <strain evidence="2">V1</strain>
    </source>
</reference>
<evidence type="ECO:0000313" key="2">
    <source>
        <dbReference type="Proteomes" id="UP000042527"/>
    </source>
</evidence>